<feature type="domain" description="Zn(2)-C6 fungal-type" evidence="3">
    <location>
        <begin position="55"/>
        <end position="84"/>
    </location>
</feature>
<dbReference type="GO" id="GO:0000981">
    <property type="term" value="F:DNA-binding transcription factor activity, RNA polymerase II-specific"/>
    <property type="evidence" value="ECO:0007669"/>
    <property type="project" value="InterPro"/>
</dbReference>
<reference evidence="4" key="1">
    <citation type="submission" date="2023-08" db="EMBL/GenBank/DDBJ databases">
        <title>Black Yeasts Isolated from many extreme environments.</title>
        <authorList>
            <person name="Coleine C."/>
            <person name="Stajich J.E."/>
            <person name="Selbmann L."/>
        </authorList>
    </citation>
    <scope>NUCLEOTIDE SEQUENCE</scope>
    <source>
        <strain evidence="4">CCFEE 5401</strain>
    </source>
</reference>
<name>A0AAN7YQ48_9PEZI</name>
<dbReference type="PROSITE" id="PS00463">
    <property type="entry name" value="ZN2_CY6_FUNGAL_1"/>
    <property type="match status" value="1"/>
</dbReference>
<organism evidence="4 5">
    <name type="scientific">Meristemomyces frigidus</name>
    <dbReference type="NCBI Taxonomy" id="1508187"/>
    <lineage>
        <taxon>Eukaryota</taxon>
        <taxon>Fungi</taxon>
        <taxon>Dikarya</taxon>
        <taxon>Ascomycota</taxon>
        <taxon>Pezizomycotina</taxon>
        <taxon>Dothideomycetes</taxon>
        <taxon>Dothideomycetidae</taxon>
        <taxon>Mycosphaerellales</taxon>
        <taxon>Teratosphaeriaceae</taxon>
        <taxon>Meristemomyces</taxon>
    </lineage>
</organism>
<feature type="compositionally biased region" description="Basic and acidic residues" evidence="2">
    <location>
        <begin position="192"/>
        <end position="205"/>
    </location>
</feature>
<dbReference type="PROSITE" id="PS50048">
    <property type="entry name" value="ZN2_CY6_FUNGAL_2"/>
    <property type="match status" value="1"/>
</dbReference>
<sequence length="355" mass="39266">MPSQHKPPRIHTSNSAFASLNLSPSLASPNSRMADPMRSISHDSTDSIRKRVFKACDRCRLKKSKCDGNSPCSRCQADNTICVFGERKKSQDKVYPRGYVEMLEQQQSQLVAALRITYQKLGSAGAWPGPTLPEVNGYPLTHDILAALDLLESKQDGTGEPEMFEEDCDRLKSRLLAGGAGFVPRRGSLSSDSEHDRPHLHDSPKPLRQPKPMFRESFAFNKSTLTTPRIRSPALPVKTAVPAAQPSPLQQSSPLRNDPQFYQAEWSIPDMSTPEAMMRSHFLSKQNQLDQDVSMGGGAYDPSYLDYDGSFDCFPPANFQHQYTGAYGSTLFGMGDFLNEPVDMDTTASVIQVAT</sequence>
<proteinExistence type="predicted"/>
<dbReference type="Gene3D" id="4.10.240.10">
    <property type="entry name" value="Zn(2)-C6 fungal-type DNA-binding domain"/>
    <property type="match status" value="1"/>
</dbReference>
<dbReference type="InterPro" id="IPR052783">
    <property type="entry name" value="Metabolic/Drug-Res_Regulator"/>
</dbReference>
<dbReference type="SMART" id="SM00066">
    <property type="entry name" value="GAL4"/>
    <property type="match status" value="1"/>
</dbReference>
<dbReference type="EMBL" id="JAVRRL010000018">
    <property type="protein sequence ID" value="KAK5114321.1"/>
    <property type="molecule type" value="Genomic_DNA"/>
</dbReference>
<gene>
    <name evidence="4" type="ORF">LTR62_002572</name>
</gene>
<accession>A0AAN7YQ48</accession>
<evidence type="ECO:0000256" key="1">
    <source>
        <dbReference type="ARBA" id="ARBA00023242"/>
    </source>
</evidence>
<evidence type="ECO:0000256" key="2">
    <source>
        <dbReference type="SAM" id="MobiDB-lite"/>
    </source>
</evidence>
<protein>
    <recommendedName>
        <fullName evidence="3">Zn(2)-C6 fungal-type domain-containing protein</fullName>
    </recommendedName>
</protein>
<evidence type="ECO:0000259" key="3">
    <source>
        <dbReference type="PROSITE" id="PS50048"/>
    </source>
</evidence>
<dbReference type="FunFam" id="4.10.240.10:FF:000013">
    <property type="entry name" value="C6 transcription factor, putative"/>
    <property type="match status" value="1"/>
</dbReference>
<dbReference type="SUPFAM" id="SSF57701">
    <property type="entry name" value="Zn2/Cys6 DNA-binding domain"/>
    <property type="match status" value="1"/>
</dbReference>
<dbReference type="CDD" id="cd00067">
    <property type="entry name" value="GAL4"/>
    <property type="match status" value="1"/>
</dbReference>
<feature type="region of interest" description="Disordered" evidence="2">
    <location>
        <begin position="1"/>
        <end position="45"/>
    </location>
</feature>
<feature type="region of interest" description="Disordered" evidence="2">
    <location>
        <begin position="182"/>
        <end position="211"/>
    </location>
</feature>
<dbReference type="Pfam" id="PF00172">
    <property type="entry name" value="Zn_clus"/>
    <property type="match status" value="1"/>
</dbReference>
<dbReference type="InterPro" id="IPR036864">
    <property type="entry name" value="Zn2-C6_fun-type_DNA-bd_sf"/>
</dbReference>
<dbReference type="Proteomes" id="UP001310890">
    <property type="component" value="Unassembled WGS sequence"/>
</dbReference>
<dbReference type="GO" id="GO:0008270">
    <property type="term" value="F:zinc ion binding"/>
    <property type="evidence" value="ECO:0007669"/>
    <property type="project" value="InterPro"/>
</dbReference>
<keyword evidence="1" id="KW-0539">Nucleus</keyword>
<dbReference type="InterPro" id="IPR001138">
    <property type="entry name" value="Zn2Cys6_DnaBD"/>
</dbReference>
<dbReference type="AlphaFoldDB" id="A0AAN7YQ48"/>
<dbReference type="PANTHER" id="PTHR47655:SF3">
    <property type="entry name" value="ZN(II)2CYS6 TRANSCRIPTION FACTOR (EUROFUNG)"/>
    <property type="match status" value="1"/>
</dbReference>
<feature type="compositionally biased region" description="Low complexity" evidence="2">
    <location>
        <begin position="13"/>
        <end position="31"/>
    </location>
</feature>
<dbReference type="PANTHER" id="PTHR47655">
    <property type="entry name" value="QUINIC ACID UTILIZATION ACTIVATOR"/>
    <property type="match status" value="1"/>
</dbReference>
<comment type="caution">
    <text evidence="4">The sequence shown here is derived from an EMBL/GenBank/DDBJ whole genome shotgun (WGS) entry which is preliminary data.</text>
</comment>
<evidence type="ECO:0000313" key="4">
    <source>
        <dbReference type="EMBL" id="KAK5114321.1"/>
    </source>
</evidence>
<evidence type="ECO:0000313" key="5">
    <source>
        <dbReference type="Proteomes" id="UP001310890"/>
    </source>
</evidence>